<evidence type="ECO:0000256" key="4">
    <source>
        <dbReference type="ARBA" id="ARBA00022989"/>
    </source>
</evidence>
<evidence type="ECO:0000256" key="1">
    <source>
        <dbReference type="ARBA" id="ARBA00004141"/>
    </source>
</evidence>
<dbReference type="PANTHER" id="PTHR10283:SF82">
    <property type="entry name" value="SOLUTE CARRIER FAMILY 13 MEMBER 2"/>
    <property type="match status" value="1"/>
</dbReference>
<evidence type="ECO:0000256" key="6">
    <source>
        <dbReference type="SAM" id="Phobius"/>
    </source>
</evidence>
<keyword evidence="3 6" id="KW-0812">Transmembrane</keyword>
<dbReference type="InterPro" id="IPR001898">
    <property type="entry name" value="SLC13A/DASS"/>
</dbReference>
<evidence type="ECO:0000313" key="8">
    <source>
        <dbReference type="EMBL" id="NHO65349.1"/>
    </source>
</evidence>
<dbReference type="InterPro" id="IPR004680">
    <property type="entry name" value="Cit_transptr-like_dom"/>
</dbReference>
<comment type="caution">
    <text evidence="8">The sequence shown here is derived from an EMBL/GenBank/DDBJ whole genome shotgun (WGS) entry which is preliminary data.</text>
</comment>
<feature type="transmembrane region" description="Helical" evidence="6">
    <location>
        <begin position="346"/>
        <end position="366"/>
    </location>
</feature>
<keyword evidence="9" id="KW-1185">Reference proteome</keyword>
<dbReference type="GO" id="GO:0015141">
    <property type="term" value="F:succinate transmembrane transporter activity"/>
    <property type="evidence" value="ECO:0007669"/>
    <property type="project" value="UniProtKB-ARBA"/>
</dbReference>
<dbReference type="NCBIfam" id="TIGR00785">
    <property type="entry name" value="dass"/>
    <property type="match status" value="1"/>
</dbReference>
<organism evidence="8 9">
    <name type="scientific">Pseudomaricurvus hydrocarbonicus</name>
    <dbReference type="NCBI Taxonomy" id="1470433"/>
    <lineage>
        <taxon>Bacteria</taxon>
        <taxon>Pseudomonadati</taxon>
        <taxon>Pseudomonadota</taxon>
        <taxon>Gammaproteobacteria</taxon>
        <taxon>Cellvibrionales</taxon>
        <taxon>Cellvibrionaceae</taxon>
        <taxon>Pseudomaricurvus</taxon>
    </lineage>
</organism>
<feature type="transmembrane region" description="Helical" evidence="6">
    <location>
        <begin position="255"/>
        <end position="272"/>
    </location>
</feature>
<dbReference type="Proteomes" id="UP000787472">
    <property type="component" value="Unassembled WGS sequence"/>
</dbReference>
<gene>
    <name evidence="8" type="ORF">G8770_07320</name>
</gene>
<proteinExistence type="predicted"/>
<feature type="transmembrane region" description="Helical" evidence="6">
    <location>
        <begin position="45"/>
        <end position="70"/>
    </location>
</feature>
<feature type="transmembrane region" description="Helical" evidence="6">
    <location>
        <begin position="16"/>
        <end position="33"/>
    </location>
</feature>
<feature type="transmembrane region" description="Helical" evidence="6">
    <location>
        <begin position="82"/>
        <end position="105"/>
    </location>
</feature>
<dbReference type="InterPro" id="IPR031312">
    <property type="entry name" value="Na/sul_symport_CS"/>
</dbReference>
<comment type="subcellular location">
    <subcellularLocation>
        <location evidence="1">Membrane</location>
        <topology evidence="1">Multi-pass membrane protein</topology>
    </subcellularLocation>
</comment>
<feature type="transmembrane region" description="Helical" evidence="6">
    <location>
        <begin position="141"/>
        <end position="160"/>
    </location>
</feature>
<protein>
    <submittedName>
        <fullName evidence="8">DASS family sodium-coupled anion symporter</fullName>
    </submittedName>
</protein>
<evidence type="ECO:0000313" key="9">
    <source>
        <dbReference type="Proteomes" id="UP000787472"/>
    </source>
</evidence>
<feature type="transmembrane region" description="Helical" evidence="6">
    <location>
        <begin position="396"/>
        <end position="414"/>
    </location>
</feature>
<name>A0A9E5MJM1_9GAMM</name>
<feature type="transmembrane region" description="Helical" evidence="6">
    <location>
        <begin position="317"/>
        <end position="340"/>
    </location>
</feature>
<evidence type="ECO:0000256" key="5">
    <source>
        <dbReference type="ARBA" id="ARBA00023136"/>
    </source>
</evidence>
<feature type="domain" description="Citrate transporter-like" evidence="7">
    <location>
        <begin position="51"/>
        <end position="401"/>
    </location>
</feature>
<dbReference type="PANTHER" id="PTHR10283">
    <property type="entry name" value="SOLUTE CARRIER FAMILY 13 MEMBER"/>
    <property type="match status" value="1"/>
</dbReference>
<dbReference type="CDD" id="cd01115">
    <property type="entry name" value="SLC13_permease"/>
    <property type="match status" value="1"/>
</dbReference>
<evidence type="ECO:0000256" key="2">
    <source>
        <dbReference type="ARBA" id="ARBA00022448"/>
    </source>
</evidence>
<dbReference type="PROSITE" id="PS01271">
    <property type="entry name" value="NA_SULFATE"/>
    <property type="match status" value="1"/>
</dbReference>
<dbReference type="RefSeq" id="WP_167184079.1">
    <property type="nucleotide sequence ID" value="NZ_JAAONZ010000004.1"/>
</dbReference>
<feature type="transmembrane region" description="Helical" evidence="6">
    <location>
        <begin position="172"/>
        <end position="192"/>
    </location>
</feature>
<dbReference type="GO" id="GO:0005886">
    <property type="term" value="C:plasma membrane"/>
    <property type="evidence" value="ECO:0007669"/>
    <property type="project" value="TreeGrafter"/>
</dbReference>
<feature type="transmembrane region" description="Helical" evidence="6">
    <location>
        <begin position="435"/>
        <end position="455"/>
    </location>
</feature>
<reference evidence="8" key="1">
    <citation type="submission" date="2020-03" db="EMBL/GenBank/DDBJ databases">
        <authorList>
            <person name="Guo F."/>
        </authorList>
    </citation>
    <scope>NUCLEOTIDE SEQUENCE</scope>
    <source>
        <strain evidence="8">JCM 30134</strain>
    </source>
</reference>
<dbReference type="Pfam" id="PF03600">
    <property type="entry name" value="CitMHS"/>
    <property type="match status" value="1"/>
</dbReference>
<feature type="transmembrane region" description="Helical" evidence="6">
    <location>
        <begin position="212"/>
        <end position="234"/>
    </location>
</feature>
<dbReference type="EMBL" id="JAAONZ010000004">
    <property type="protein sequence ID" value="NHO65349.1"/>
    <property type="molecule type" value="Genomic_DNA"/>
</dbReference>
<feature type="transmembrane region" description="Helical" evidence="6">
    <location>
        <begin position="373"/>
        <end position="390"/>
    </location>
</feature>
<accession>A0A9E5MJM1</accession>
<sequence length="456" mass="48620">MPQVEPTTVSEGSTKWGVVLADLGLLMVLLNWLPYEKPLNSGLSLLIFIAILWLTEATHITFTALLIPVLSILMGLQTTPEALISFANPIIFLFFGGFALAAALHQQGLDRMIANRILALAKGRFIVAALLLFLVSALLSMWISNTATTAMMLPLALGLLGSLDRQRYHKTFTFILLGIAYSASIGGIATLVGSPPNAIAASEAGLSFRDWMAIGLPISLLILPFAILTLYLIFRPALDLNIATDQEPVQWSVPKVITLSIFVGTISLWIFSKPLAMALGGIDKFDSWVAIVAVVLIGVTQSASWKKIEQQTDWGVLLLFGGGLTLSSVLKITGTSVFLAESLTHMLTAAPIFISLLGIAGFVIFLTEMASNTASAALLIPVFAAVAEPLGLSPIVTSAVIAVAASCAFMLPVATPPNAIVFGSGCIRQKDMMRAGLVLNILCVFAVAIYFYWLLA</sequence>
<keyword evidence="2" id="KW-0813">Transport</keyword>
<keyword evidence="4 6" id="KW-1133">Transmembrane helix</keyword>
<feature type="transmembrane region" description="Helical" evidence="6">
    <location>
        <begin position="287"/>
        <end position="305"/>
    </location>
</feature>
<dbReference type="AlphaFoldDB" id="A0A9E5MJM1"/>
<evidence type="ECO:0000256" key="3">
    <source>
        <dbReference type="ARBA" id="ARBA00022692"/>
    </source>
</evidence>
<evidence type="ECO:0000259" key="7">
    <source>
        <dbReference type="Pfam" id="PF03600"/>
    </source>
</evidence>
<keyword evidence="5 6" id="KW-0472">Membrane</keyword>